<dbReference type="Gramene" id="TraesLAC3A03G01316430.1">
    <property type="protein sequence ID" value="TraesLAC3A03G01316430.1.CDS1"/>
    <property type="gene ID" value="TraesLAC3A03G01316430"/>
</dbReference>
<dbReference type="Gene3D" id="1.20.140.40">
    <property type="entry name" value="Invertase/pectin methylesterase inhibitor family protein"/>
    <property type="match status" value="1"/>
</dbReference>
<dbReference type="Gramene" id="TraesCLE_scaffold_042236_01G000100.1">
    <property type="protein sequence ID" value="TraesCLE_scaffold_042236_01G000100.1"/>
    <property type="gene ID" value="TraesCLE_scaffold_042236_01G000100"/>
</dbReference>
<dbReference type="Gramene" id="TraesCS3A02G171800.1">
    <property type="protein sequence ID" value="TraesCS3A02G171800.1.cds1"/>
    <property type="gene ID" value="TraesCS3A02G171800"/>
</dbReference>
<dbReference type="Gramene" id="TraesSYM3A03G01394310.1">
    <property type="protein sequence ID" value="TraesSYM3A03G01394310.1.CDS1"/>
    <property type="gene ID" value="TraesSYM3A03G01394310"/>
</dbReference>
<evidence type="ECO:0000256" key="1">
    <source>
        <dbReference type="ARBA" id="ARBA00022729"/>
    </source>
</evidence>
<dbReference type="Gramene" id="TraesMAC3A03G01370830.1">
    <property type="protein sequence ID" value="TraesMAC3A03G01370830.1.CDS1"/>
    <property type="gene ID" value="TraesMAC3A03G01370830"/>
</dbReference>
<dbReference type="SUPFAM" id="SSF101148">
    <property type="entry name" value="Plant invertase/pectin methylesterase inhibitor"/>
    <property type="match status" value="1"/>
</dbReference>
<sequence>MGRSTHALLLLVVAVAAATCSSAAAQVPPEVAAVCKTTPFADLCSATAGKQAGHYTTMDAVAVLNMQVDAFAKRTSAAKEHVTQMSAEASPAAKKALELCDSLYSDVEDNLGAARRALGFKDATTVRAMMSMAAQDMQNCDEEFRKVGEKNPMDRFDQSLLQISENCRALSNMI</sequence>
<dbReference type="Pfam" id="PF04043">
    <property type="entry name" value="PMEI"/>
    <property type="match status" value="1"/>
</dbReference>
<dbReference type="Gramene" id="TraesJUL3A03G01384490.1">
    <property type="protein sequence ID" value="TraesJUL3A03G01384490.1.CDS1"/>
    <property type="gene ID" value="TraesJUL3A03G01384490"/>
</dbReference>
<dbReference type="CDD" id="cd15800">
    <property type="entry name" value="PMEI-like_2"/>
    <property type="match status" value="1"/>
</dbReference>
<dbReference type="SMART" id="SM00856">
    <property type="entry name" value="PMEI"/>
    <property type="match status" value="1"/>
</dbReference>
<dbReference type="InterPro" id="IPR006501">
    <property type="entry name" value="Pectinesterase_inhib_dom"/>
</dbReference>
<keyword evidence="2" id="KW-1015">Disulfide bond</keyword>
<dbReference type="Proteomes" id="UP000019116">
    <property type="component" value="Chromosome 3A"/>
</dbReference>
<evidence type="ECO:0000313" key="7">
    <source>
        <dbReference type="Proteomes" id="UP000019116"/>
    </source>
</evidence>
<dbReference type="PANTHER" id="PTHR35357">
    <property type="entry name" value="OS02G0537100 PROTEIN"/>
    <property type="match status" value="1"/>
</dbReference>
<dbReference type="Gramene" id="TraesRN3A0100413800.1">
    <property type="protein sequence ID" value="TraesRN3A0100413800.1"/>
    <property type="gene ID" value="TraesRN3A0100413800"/>
</dbReference>
<dbReference type="NCBIfam" id="TIGR01614">
    <property type="entry name" value="PME_inhib"/>
    <property type="match status" value="1"/>
</dbReference>
<dbReference type="Gramene" id="TraesJAG3A03G01381680.1">
    <property type="protein sequence ID" value="TraesJAG3A03G01381680.1.CDS1"/>
    <property type="gene ID" value="TraesJAG3A03G01381680"/>
</dbReference>
<dbReference type="Gramene" id="TraesSTA3A03G01363840.1">
    <property type="protein sequence ID" value="TraesSTA3A03G01363840.1.CDS1"/>
    <property type="gene ID" value="TraesSTA3A03G01363840"/>
</dbReference>
<proteinExistence type="inferred from homology"/>
<dbReference type="Gramene" id="TraesWEE_scaffold_026590_01G000100.1">
    <property type="protein sequence ID" value="TraesWEE_scaffold_026590_01G000100.1"/>
    <property type="gene ID" value="TraesWEE_scaffold_026590_01G000100"/>
</dbReference>
<accession>A0A3B6EG61</accession>
<dbReference type="PANTHER" id="PTHR35357:SF27">
    <property type="entry name" value="OS01G0253200 PROTEIN"/>
    <property type="match status" value="1"/>
</dbReference>
<dbReference type="InterPro" id="IPR035513">
    <property type="entry name" value="Invertase/methylesterase_inhib"/>
</dbReference>
<feature type="signal peptide" evidence="4">
    <location>
        <begin position="1"/>
        <end position="25"/>
    </location>
</feature>
<dbReference type="EnsemblPlants" id="TraesCS3A02G171800.1">
    <property type="protein sequence ID" value="TraesCS3A02G171800.1.cds1"/>
    <property type="gene ID" value="TraesCS3A02G171800"/>
</dbReference>
<organism evidence="6">
    <name type="scientific">Triticum aestivum</name>
    <name type="common">Wheat</name>
    <dbReference type="NCBI Taxonomy" id="4565"/>
    <lineage>
        <taxon>Eukaryota</taxon>
        <taxon>Viridiplantae</taxon>
        <taxon>Streptophyta</taxon>
        <taxon>Embryophyta</taxon>
        <taxon>Tracheophyta</taxon>
        <taxon>Spermatophyta</taxon>
        <taxon>Magnoliopsida</taxon>
        <taxon>Liliopsida</taxon>
        <taxon>Poales</taxon>
        <taxon>Poaceae</taxon>
        <taxon>BOP clade</taxon>
        <taxon>Pooideae</taxon>
        <taxon>Triticodae</taxon>
        <taxon>Triticeae</taxon>
        <taxon>Triticinae</taxon>
        <taxon>Triticum</taxon>
    </lineage>
</organism>
<reference evidence="6" key="2">
    <citation type="submission" date="2018-10" db="UniProtKB">
        <authorList>
            <consortium name="EnsemblPlants"/>
        </authorList>
    </citation>
    <scope>IDENTIFICATION</scope>
</reference>
<keyword evidence="7" id="KW-1185">Reference proteome</keyword>
<dbReference type="Gramene" id="TraesCAD_scaffold_036828_01G000100.1">
    <property type="protein sequence ID" value="TraesCAD_scaffold_036828_01G000100.1"/>
    <property type="gene ID" value="TraesCAD_scaffold_036828_01G000100"/>
</dbReference>
<dbReference type="Gramene" id="TraesPARA_EIv1.0_0809440.1">
    <property type="protein sequence ID" value="TraesPARA_EIv1.0_0809440.1.CDS1"/>
    <property type="gene ID" value="TraesPARA_EIv1.0_0809440"/>
</dbReference>
<evidence type="ECO:0000256" key="4">
    <source>
        <dbReference type="SAM" id="SignalP"/>
    </source>
</evidence>
<dbReference type="AlphaFoldDB" id="A0A3B6EG61"/>
<evidence type="ECO:0000256" key="3">
    <source>
        <dbReference type="ARBA" id="ARBA00038471"/>
    </source>
</evidence>
<dbReference type="SMR" id="A0A3B6EG61"/>
<dbReference type="Gramene" id="TraesCS3A03G0406900.1">
    <property type="protein sequence ID" value="TraesCS3A03G0406900.1.CDS1"/>
    <property type="gene ID" value="TraesCS3A03G0406900"/>
</dbReference>
<protein>
    <recommendedName>
        <fullName evidence="5">Pectinesterase inhibitor domain-containing protein</fullName>
    </recommendedName>
</protein>
<dbReference type="Gramene" id="TraesARI3A03G01392650.1">
    <property type="protein sequence ID" value="TraesARI3A03G01392650.1.CDS1"/>
    <property type="gene ID" value="TraesARI3A03G01392650"/>
</dbReference>
<dbReference type="GO" id="GO:0004857">
    <property type="term" value="F:enzyme inhibitor activity"/>
    <property type="evidence" value="ECO:0007669"/>
    <property type="project" value="InterPro"/>
</dbReference>
<reference evidence="6" key="1">
    <citation type="submission" date="2018-08" db="EMBL/GenBank/DDBJ databases">
        <authorList>
            <person name="Rossello M."/>
        </authorList>
    </citation>
    <scope>NUCLEOTIDE SEQUENCE [LARGE SCALE GENOMIC DNA]</scope>
    <source>
        <strain evidence="6">cv. Chinese Spring</strain>
    </source>
</reference>
<evidence type="ECO:0000259" key="5">
    <source>
        <dbReference type="SMART" id="SM00856"/>
    </source>
</evidence>
<feature type="domain" description="Pectinesterase inhibitor" evidence="5">
    <location>
        <begin position="26"/>
        <end position="170"/>
    </location>
</feature>
<comment type="similarity">
    <text evidence="3">Belongs to the PMEI family.</text>
</comment>
<dbReference type="FunFam" id="1.20.140.40:FF:000003">
    <property type="entry name" value="Invertase/pectin methylesterase inhibitor family protein"/>
    <property type="match status" value="1"/>
</dbReference>
<dbReference type="Gramene" id="TraesROB_scaffold_206413_01G000100.1">
    <property type="protein sequence ID" value="TraesROB_scaffold_206413_01G000100.1"/>
    <property type="gene ID" value="TraesROB_scaffold_206413_01G000100"/>
</dbReference>
<keyword evidence="1 4" id="KW-0732">Signal</keyword>
<evidence type="ECO:0000256" key="2">
    <source>
        <dbReference type="ARBA" id="ARBA00023157"/>
    </source>
</evidence>
<dbReference type="Gramene" id="TraesNOR3A03G01392950.1">
    <property type="protein sequence ID" value="TraesNOR3A03G01392950.1.CDS1"/>
    <property type="gene ID" value="TraesNOR3A03G01392950"/>
</dbReference>
<dbReference type="OrthoDB" id="770764at2759"/>
<feature type="chain" id="PRO_5043173486" description="Pectinesterase inhibitor domain-containing protein" evidence="4">
    <location>
        <begin position="26"/>
        <end position="174"/>
    </location>
</feature>
<name>A0A3B6EG61_WHEAT</name>
<evidence type="ECO:0000313" key="6">
    <source>
        <dbReference type="EnsemblPlants" id="TraesCS3A02G171800.1.cds1"/>
    </source>
</evidence>
<dbReference type="Gramene" id="TraesLDM3A03G01373980.1">
    <property type="protein sequence ID" value="TraesLDM3A03G01373980.1.CDS1"/>
    <property type="gene ID" value="TraesLDM3A03G01373980"/>
</dbReference>
<dbReference type="OMA" id="AQICKST"/>